<name>A0A4Y7I504_PAPSO</name>
<dbReference type="AlphaFoldDB" id="A0A4Y7I504"/>
<dbReference type="PROSITE" id="PS51714">
    <property type="entry name" value="G_BMS1"/>
    <property type="match status" value="1"/>
</dbReference>
<dbReference type="Proteomes" id="UP000316621">
    <property type="component" value="Chromosome 1"/>
</dbReference>
<dbReference type="EMBL" id="CM010715">
    <property type="protein sequence ID" value="RZC43967.1"/>
    <property type="molecule type" value="Genomic_DNA"/>
</dbReference>
<dbReference type="InterPro" id="IPR007034">
    <property type="entry name" value="BMS1_TSR1_C"/>
</dbReference>
<dbReference type="SMART" id="SM01362">
    <property type="entry name" value="DUF663"/>
    <property type="match status" value="1"/>
</dbReference>
<protein>
    <recommendedName>
        <fullName evidence="4">Bms1-type G domain-containing protein</fullName>
    </recommendedName>
</protein>
<reference evidence="5 6" key="1">
    <citation type="journal article" date="2018" name="Science">
        <title>The opium poppy genome and morphinan production.</title>
        <authorList>
            <person name="Guo L."/>
            <person name="Winzer T."/>
            <person name="Yang X."/>
            <person name="Li Y."/>
            <person name="Ning Z."/>
            <person name="He Z."/>
            <person name="Teodor R."/>
            <person name="Lu Y."/>
            <person name="Bowser T.A."/>
            <person name="Graham I.A."/>
            <person name="Ye K."/>
        </authorList>
    </citation>
    <scope>NUCLEOTIDE SEQUENCE [LARGE SCALE GENOMIC DNA]</scope>
    <source>
        <strain evidence="6">cv. HN1</strain>
        <tissue evidence="5">Leaves</tissue>
    </source>
</reference>
<dbReference type="SMART" id="SM00785">
    <property type="entry name" value="AARP2CN"/>
    <property type="match status" value="1"/>
</dbReference>
<dbReference type="Gramene" id="RZC43967">
    <property type="protein sequence ID" value="RZC43967"/>
    <property type="gene ID" value="C5167_036916"/>
</dbReference>
<evidence type="ECO:0000256" key="3">
    <source>
        <dbReference type="ARBA" id="ARBA00023242"/>
    </source>
</evidence>
<dbReference type="Pfam" id="PF08142">
    <property type="entry name" value="AARP2CN"/>
    <property type="match status" value="1"/>
</dbReference>
<dbReference type="InterPro" id="IPR027417">
    <property type="entry name" value="P-loop_NTPase"/>
</dbReference>
<dbReference type="InterPro" id="IPR030387">
    <property type="entry name" value="G_Bms1/Tsr1_dom"/>
</dbReference>
<dbReference type="PANTHER" id="PTHR12858:SF2">
    <property type="entry name" value="RIBOSOME BIOGENESIS PROTEIN BMS1 HOMOLOG"/>
    <property type="match status" value="1"/>
</dbReference>
<evidence type="ECO:0000256" key="2">
    <source>
        <dbReference type="ARBA" id="ARBA00022517"/>
    </source>
</evidence>
<dbReference type="GO" id="GO:0034511">
    <property type="term" value="F:U3 snoRNA binding"/>
    <property type="evidence" value="ECO:0007669"/>
    <property type="project" value="TreeGrafter"/>
</dbReference>
<dbReference type="InterPro" id="IPR039761">
    <property type="entry name" value="Bms1/Tsr1"/>
</dbReference>
<comment type="subcellular location">
    <subcellularLocation>
        <location evidence="1">Nucleus</location>
        <location evidence="1">Nucleolus</location>
    </subcellularLocation>
</comment>
<dbReference type="GO" id="GO:0000462">
    <property type="term" value="P:maturation of SSU-rRNA from tricistronic rRNA transcript (SSU-rRNA, 5.8S rRNA, LSU-rRNA)"/>
    <property type="evidence" value="ECO:0007669"/>
    <property type="project" value="TreeGrafter"/>
</dbReference>
<dbReference type="STRING" id="3469.A0A4Y7I504"/>
<keyword evidence="3" id="KW-0539">Nucleus</keyword>
<dbReference type="Pfam" id="PF04950">
    <property type="entry name" value="RIBIOP_C"/>
    <property type="match status" value="1"/>
</dbReference>
<dbReference type="Gene3D" id="3.40.50.300">
    <property type="entry name" value="P-loop containing nucleotide triphosphate hydrolases"/>
    <property type="match status" value="1"/>
</dbReference>
<keyword evidence="2" id="KW-0690">Ribosome biogenesis</keyword>
<evidence type="ECO:0000256" key="1">
    <source>
        <dbReference type="ARBA" id="ARBA00004604"/>
    </source>
</evidence>
<dbReference type="GO" id="GO:0030686">
    <property type="term" value="C:90S preribosome"/>
    <property type="evidence" value="ECO:0007669"/>
    <property type="project" value="TreeGrafter"/>
</dbReference>
<evidence type="ECO:0000313" key="6">
    <source>
        <dbReference type="Proteomes" id="UP000316621"/>
    </source>
</evidence>
<dbReference type="InterPro" id="IPR000795">
    <property type="entry name" value="T_Tr_GTP-bd_dom"/>
</dbReference>
<proteinExistence type="predicted"/>
<dbReference type="PANTHER" id="PTHR12858">
    <property type="entry name" value="RIBOSOME BIOGENESIS PROTEIN"/>
    <property type="match status" value="1"/>
</dbReference>
<dbReference type="SUPFAM" id="SSF52540">
    <property type="entry name" value="P-loop containing nucleoside triphosphate hydrolases"/>
    <property type="match status" value="1"/>
</dbReference>
<dbReference type="GO" id="GO:0005525">
    <property type="term" value="F:GTP binding"/>
    <property type="evidence" value="ECO:0007669"/>
    <property type="project" value="InterPro"/>
</dbReference>
<gene>
    <name evidence="5" type="ORF">C5167_036916</name>
</gene>
<dbReference type="InterPro" id="IPR012948">
    <property type="entry name" value="AARP2CN"/>
</dbReference>
<evidence type="ECO:0000259" key="4">
    <source>
        <dbReference type="PROSITE" id="PS51714"/>
    </source>
</evidence>
<organism evidence="5 6">
    <name type="scientific">Papaver somniferum</name>
    <name type="common">Opium poppy</name>
    <dbReference type="NCBI Taxonomy" id="3469"/>
    <lineage>
        <taxon>Eukaryota</taxon>
        <taxon>Viridiplantae</taxon>
        <taxon>Streptophyta</taxon>
        <taxon>Embryophyta</taxon>
        <taxon>Tracheophyta</taxon>
        <taxon>Spermatophyta</taxon>
        <taxon>Magnoliopsida</taxon>
        <taxon>Ranunculales</taxon>
        <taxon>Papaveraceae</taxon>
        <taxon>Papaveroideae</taxon>
        <taxon>Papaver</taxon>
    </lineage>
</organism>
<dbReference type="GO" id="GO:0000479">
    <property type="term" value="P:endonucleolytic cleavage of tricistronic rRNA transcript (SSU-rRNA, 5.8S rRNA, LSU-rRNA)"/>
    <property type="evidence" value="ECO:0007669"/>
    <property type="project" value="TreeGrafter"/>
</dbReference>
<accession>A0A4Y7I504</accession>
<sequence length="810" mass="91486">MSTSSQVYPPAFKIYRHRKPNKCGICRDKCEDHDWNGGIGSYQPLLDDDDDEPAPPPYIVLVQGPPNVGKSLMIKSLIKHYTEQHMIDDIQGPITIRTGIKRRRLQFVECPDDINGMIDAAKYADIVLLLVYASHGFEAETFEFLSLLRVHGLPKVMGVLTHLDHFKDDKELNETIERLQDHFRTEICEGATMFHLSGLNDFELYKMLEVQKLAEAITMLQLHTPSWRAEHPYVLVDRFEDVTPPRKLHKDANCKRNISLCGYLRGCTIKSGVKVHIAGVGDFCVASITSLADPFPLSSEMEVERDLIGITHMDMGSFRTGTYLRLEVHDVPFGMVENLNPCHPILVGGISLEVESVGYIQLGVPTNLTDLCFHALTLPFMSVQNLFMPEKSTMGGIKFLSYAREHNHCLAMFWGPLAPPLTRIAVVQSNKEAFRVAAKAAILDFQPEMKIMKEIKLKGTPLKIKQRKSLIKFEPEDLDVAEFIGSPIWTQSGNRGHVNEAAKRDGIAKCTFKRKMRMSDIVFMRVLHEVEAARFFNSLPAPLKPHEMGRLRLEQLRNEAGTYIATDGCEFEYLDPRAARILRRSGLPQKPITEERDKIYEISDNVFAVPSGCGGWFNKIIYRMRNKDDLRISCKAIGKGDGIPVTAKGCADYAKHLFEMPYEKLPSDMKQGPVGFDLSKEPCDITFVQFKGDGGEVHHSSRDAEGSARLFRHSEQPDDNADNVVRTILCHGSGGEFADSKLRQRIKKLRRGTNHKKHLKLILKVMVWACHKDPHSGGGLYKLTFHIKPQNLGAPGRHWLYCRVTSMLTN</sequence>
<feature type="domain" description="Bms1-type G" evidence="4">
    <location>
        <begin position="55"/>
        <end position="214"/>
    </location>
</feature>
<evidence type="ECO:0000313" key="5">
    <source>
        <dbReference type="EMBL" id="RZC43967.1"/>
    </source>
</evidence>
<dbReference type="GO" id="GO:0003924">
    <property type="term" value="F:GTPase activity"/>
    <property type="evidence" value="ECO:0007669"/>
    <property type="project" value="InterPro"/>
</dbReference>
<dbReference type="Pfam" id="PF00009">
    <property type="entry name" value="GTP_EFTU"/>
    <property type="match status" value="1"/>
</dbReference>
<dbReference type="GO" id="GO:0005730">
    <property type="term" value="C:nucleolus"/>
    <property type="evidence" value="ECO:0007669"/>
    <property type="project" value="UniProtKB-SubCell"/>
</dbReference>
<keyword evidence="6" id="KW-1185">Reference proteome</keyword>